<dbReference type="InterPro" id="IPR029045">
    <property type="entry name" value="ClpP/crotonase-like_dom_sf"/>
</dbReference>
<reference evidence="6" key="1">
    <citation type="submission" date="2016-10" db="EMBL/GenBank/DDBJ databases">
        <authorList>
            <person name="Varghese N."/>
            <person name="Submissions S."/>
        </authorList>
    </citation>
    <scope>NUCLEOTIDE SEQUENCE [LARGE SCALE GENOMIC DNA]</scope>
    <source>
        <strain evidence="6">CGMCC 1.11022</strain>
    </source>
</reference>
<dbReference type="NCBIfam" id="NF004127">
    <property type="entry name" value="PRK05617.1"/>
    <property type="match status" value="1"/>
</dbReference>
<name>A0A1G8MP90_9HYPH</name>
<proteinExistence type="predicted"/>
<dbReference type="GO" id="GO:0003860">
    <property type="term" value="F:3-hydroxyisobutyryl-CoA hydrolase activity"/>
    <property type="evidence" value="ECO:0007669"/>
    <property type="project" value="UniProtKB-EC"/>
</dbReference>
<comment type="catalytic activity">
    <reaction evidence="1">
        <text>3-hydroxy-2-methylpropanoyl-CoA + H2O = 3-hydroxy-2-methylpropanoate + CoA + H(+)</text>
        <dbReference type="Rhea" id="RHEA:20888"/>
        <dbReference type="ChEBI" id="CHEBI:11805"/>
        <dbReference type="ChEBI" id="CHEBI:15377"/>
        <dbReference type="ChEBI" id="CHEBI:15378"/>
        <dbReference type="ChEBI" id="CHEBI:57287"/>
        <dbReference type="ChEBI" id="CHEBI:57340"/>
        <dbReference type="EC" id="3.1.2.4"/>
    </reaction>
</comment>
<dbReference type="InterPro" id="IPR032259">
    <property type="entry name" value="HIBYL-CoA-H"/>
</dbReference>
<evidence type="ECO:0000256" key="2">
    <source>
        <dbReference type="ARBA" id="ARBA00011915"/>
    </source>
</evidence>
<dbReference type="CDD" id="cd06558">
    <property type="entry name" value="crotonase-like"/>
    <property type="match status" value="1"/>
</dbReference>
<dbReference type="RefSeq" id="WP_091591578.1">
    <property type="nucleotide sequence ID" value="NZ_FNEE01000002.1"/>
</dbReference>
<dbReference type="InterPro" id="IPR045004">
    <property type="entry name" value="ECH_dom"/>
</dbReference>
<evidence type="ECO:0000256" key="1">
    <source>
        <dbReference type="ARBA" id="ARBA00001709"/>
    </source>
</evidence>
<dbReference type="Pfam" id="PF16113">
    <property type="entry name" value="ECH_2"/>
    <property type="match status" value="1"/>
</dbReference>
<dbReference type="EC" id="3.1.2.4" evidence="2"/>
<accession>A0A1G8MP90</accession>
<dbReference type="GO" id="GO:0006574">
    <property type="term" value="P:L-valine catabolic process"/>
    <property type="evidence" value="ECO:0007669"/>
    <property type="project" value="TreeGrafter"/>
</dbReference>
<evidence type="ECO:0000313" key="6">
    <source>
        <dbReference type="Proteomes" id="UP000198894"/>
    </source>
</evidence>
<dbReference type="Proteomes" id="UP000198894">
    <property type="component" value="Unassembled WGS sequence"/>
</dbReference>
<feature type="domain" description="Enoyl-CoA hydratase/isomerase" evidence="4">
    <location>
        <begin position="18"/>
        <end position="337"/>
    </location>
</feature>
<dbReference type="EMBL" id="FNEE01000002">
    <property type="protein sequence ID" value="SDI69676.1"/>
    <property type="molecule type" value="Genomic_DNA"/>
</dbReference>
<organism evidence="5 6">
    <name type="scientific">Mesorhizobium muleiense</name>
    <dbReference type="NCBI Taxonomy" id="1004279"/>
    <lineage>
        <taxon>Bacteria</taxon>
        <taxon>Pseudomonadati</taxon>
        <taxon>Pseudomonadota</taxon>
        <taxon>Alphaproteobacteria</taxon>
        <taxon>Hyphomicrobiales</taxon>
        <taxon>Phyllobacteriaceae</taxon>
        <taxon>Mesorhizobium</taxon>
    </lineage>
</organism>
<dbReference type="PANTHER" id="PTHR43176:SF3">
    <property type="entry name" value="3-HYDROXYISOBUTYRYL-COA HYDROLASE, MITOCHONDRIAL"/>
    <property type="match status" value="1"/>
</dbReference>
<dbReference type="SUPFAM" id="SSF52096">
    <property type="entry name" value="ClpP/crotonase"/>
    <property type="match status" value="1"/>
</dbReference>
<keyword evidence="6" id="KW-1185">Reference proteome</keyword>
<dbReference type="AlphaFoldDB" id="A0A1G8MP90"/>
<sequence>MDFGGGNEIRFERLGSAGVVTLTRPQALNAVTHRMVKALDKALRAWERDDGIDVVVVKAEGRAFSAGGDILHIYEAGRAGKPPVDFFADEYRLNARIARFEKPYVALIDGIVMGGGVGISFHGSHRLLTENAQFAMPEVGIGFFPDVGASHLLPGLGGSFGMYLALTGNRIRYGDALWSGLATNTIKAQDQAGFLDRLVATGDPEAALRGFSVPARRETDSPTLEAIARHFAQPSLSDIIGSLERAAPADAFAARTLATIRTRSPTSLHVAWREISAGLTLSMDECMRMEFRILNRMLAGHDFYEGIRAAIIDKGSTPQWRPAGIDDVSAADVDAYFAPLGERELKL</sequence>
<protein>
    <recommendedName>
        <fullName evidence="2">3-hydroxyisobutyryl-CoA hydrolase</fullName>
        <ecNumber evidence="2">3.1.2.4</ecNumber>
    </recommendedName>
</protein>
<evidence type="ECO:0000256" key="3">
    <source>
        <dbReference type="ARBA" id="ARBA00022801"/>
    </source>
</evidence>
<gene>
    <name evidence="5" type="ORF">SAMN05428953_102627</name>
</gene>
<evidence type="ECO:0000313" key="5">
    <source>
        <dbReference type="EMBL" id="SDI69676.1"/>
    </source>
</evidence>
<evidence type="ECO:0000259" key="4">
    <source>
        <dbReference type="Pfam" id="PF16113"/>
    </source>
</evidence>
<dbReference type="PANTHER" id="PTHR43176">
    <property type="entry name" value="3-HYDROXYISOBUTYRYL-COA HYDROLASE-RELATED"/>
    <property type="match status" value="1"/>
</dbReference>
<keyword evidence="3" id="KW-0378">Hydrolase</keyword>
<dbReference type="Gene3D" id="3.90.226.10">
    <property type="entry name" value="2-enoyl-CoA Hydratase, Chain A, domain 1"/>
    <property type="match status" value="1"/>
</dbReference>